<accession>A0ACA9MI78</accession>
<proteinExistence type="predicted"/>
<name>A0ACA9MI78_9GLOM</name>
<feature type="non-terminal residue" evidence="1">
    <location>
        <position position="226"/>
    </location>
</feature>
<gene>
    <name evidence="1" type="ORF">DHETER_LOCUS6876</name>
</gene>
<reference evidence="1" key="1">
    <citation type="submission" date="2021-06" db="EMBL/GenBank/DDBJ databases">
        <authorList>
            <person name="Kallberg Y."/>
            <person name="Tangrot J."/>
            <person name="Rosling A."/>
        </authorList>
    </citation>
    <scope>NUCLEOTIDE SEQUENCE</scope>
    <source>
        <strain evidence="1">IL203A</strain>
    </source>
</reference>
<organism evidence="1 2">
    <name type="scientific">Dentiscutata heterogama</name>
    <dbReference type="NCBI Taxonomy" id="1316150"/>
    <lineage>
        <taxon>Eukaryota</taxon>
        <taxon>Fungi</taxon>
        <taxon>Fungi incertae sedis</taxon>
        <taxon>Mucoromycota</taxon>
        <taxon>Glomeromycotina</taxon>
        <taxon>Glomeromycetes</taxon>
        <taxon>Diversisporales</taxon>
        <taxon>Gigasporaceae</taxon>
        <taxon>Dentiscutata</taxon>
    </lineage>
</organism>
<protein>
    <submittedName>
        <fullName evidence="1">7995_t:CDS:1</fullName>
    </submittedName>
</protein>
<evidence type="ECO:0000313" key="1">
    <source>
        <dbReference type="EMBL" id="CAG8591436.1"/>
    </source>
</evidence>
<comment type="caution">
    <text evidence="1">The sequence shown here is derived from an EMBL/GenBank/DDBJ whole genome shotgun (WGS) entry which is preliminary data.</text>
</comment>
<evidence type="ECO:0000313" key="2">
    <source>
        <dbReference type="Proteomes" id="UP000789702"/>
    </source>
</evidence>
<keyword evidence="2" id="KW-1185">Reference proteome</keyword>
<dbReference type="EMBL" id="CAJVPU010009105">
    <property type="protein sequence ID" value="CAG8591436.1"/>
    <property type="molecule type" value="Genomic_DNA"/>
</dbReference>
<sequence>MLKLKPYIEILASSFTVQQEKDAIMDRKCLKAIIITEDEWSIVANIIKILKPFNNITNYISGNEDINDDFTNKQIDLNTSSTSLFDKEKVSDEDEEDTEQFKSLAITIDLVESIKKIIAKLFLKYYKFFDDEILLIAIAIDPSDKNLKLLSNKAILDLSGLFISTVFTAVQKNLIHKNKVNQYLMMEMIGPLENLLQCHFRPCEYLFSQCKNVMTKKRTWLTPQIF</sequence>
<dbReference type="Proteomes" id="UP000789702">
    <property type="component" value="Unassembled WGS sequence"/>
</dbReference>